<dbReference type="GeneID" id="108739650"/>
<evidence type="ECO:0000313" key="2">
    <source>
        <dbReference type="RefSeq" id="XP_018329154.1"/>
    </source>
</evidence>
<dbReference type="InParanoid" id="A0A1W4WZ82"/>
<evidence type="ECO:0000313" key="1">
    <source>
        <dbReference type="Proteomes" id="UP000192223"/>
    </source>
</evidence>
<protein>
    <submittedName>
        <fullName evidence="2">Lymphocyte expansion molecule-like</fullName>
    </submittedName>
</protein>
<dbReference type="InterPro" id="IPR010736">
    <property type="entry name" value="SHIPPO-rpt"/>
</dbReference>
<organism evidence="1 2">
    <name type="scientific">Agrilus planipennis</name>
    <name type="common">Emerald ash borer</name>
    <name type="synonym">Agrilus marcopoli</name>
    <dbReference type="NCBI Taxonomy" id="224129"/>
    <lineage>
        <taxon>Eukaryota</taxon>
        <taxon>Metazoa</taxon>
        <taxon>Ecdysozoa</taxon>
        <taxon>Arthropoda</taxon>
        <taxon>Hexapoda</taxon>
        <taxon>Insecta</taxon>
        <taxon>Pterygota</taxon>
        <taxon>Neoptera</taxon>
        <taxon>Endopterygota</taxon>
        <taxon>Coleoptera</taxon>
        <taxon>Polyphaga</taxon>
        <taxon>Elateriformia</taxon>
        <taxon>Buprestoidea</taxon>
        <taxon>Buprestidae</taxon>
        <taxon>Agrilinae</taxon>
        <taxon>Agrilus</taxon>
    </lineage>
</organism>
<accession>A0A1W4WZ82</accession>
<dbReference type="Pfam" id="PF07004">
    <property type="entry name" value="SHIPPO-rpt"/>
    <property type="match status" value="1"/>
</dbReference>
<proteinExistence type="predicted"/>
<dbReference type="OrthoDB" id="6275292at2759"/>
<dbReference type="PANTHER" id="PTHR34914">
    <property type="entry name" value="LYMPHOCYTE EXPANSION MOLECULE"/>
    <property type="match status" value="1"/>
</dbReference>
<dbReference type="KEGG" id="apln:108739650"/>
<gene>
    <name evidence="2" type="primary">LOC108739650</name>
</gene>
<keyword evidence="1" id="KW-1185">Reference proteome</keyword>
<dbReference type="InterPro" id="IPR033557">
    <property type="entry name" value="CIMAP2"/>
</dbReference>
<dbReference type="Proteomes" id="UP000192223">
    <property type="component" value="Unplaced"/>
</dbReference>
<dbReference type="AlphaFoldDB" id="A0A1W4WZ82"/>
<dbReference type="PANTHER" id="PTHR34914:SF1">
    <property type="entry name" value="LYMPHOCYTE EXPANSION MOLECULE"/>
    <property type="match status" value="1"/>
</dbReference>
<sequence length="362" mass="41419">MSKYVKLKNAVAFGSSRDRFSGGLGIHPGLDPNGAMVKRSYSLSPGQYNPCDIPCSYKARFNESWRKKLAIEQWSKNIGYTHPEVLAERQFLQSTRGPGAYDINENFFKIQSTNVEGDNSFGKQKRFRSLVKDQTPPPGTYTGDWINKPITTHKQMSNVPSFEWDGFVDRFRGTSQSWKQPPNIYNVKDGGGIDDLVAKRVSIRGPYDLFTGPRDGSTIKNHFSPGIDKGPEEYFKVYPSEFDKLLTSFDKRRYGKFYKARRWGAKPTYRNALNDMSLCYKNPSEPGPAHYSILKERTFTQSLYPFSQSVKEAKPSIKWKILPGVGRYNPRDPRCSKTSHKSWMFLSKIGRPEFKAPEYNAF</sequence>
<dbReference type="RefSeq" id="XP_018329154.1">
    <property type="nucleotide sequence ID" value="XM_018473652.1"/>
</dbReference>
<reference evidence="2" key="1">
    <citation type="submission" date="2025-08" db="UniProtKB">
        <authorList>
            <consortium name="RefSeq"/>
        </authorList>
    </citation>
    <scope>IDENTIFICATION</scope>
    <source>
        <tissue evidence="2">Entire body</tissue>
    </source>
</reference>
<name>A0A1W4WZ82_AGRPL</name>